<organism evidence="1">
    <name type="scientific">Anguilla anguilla</name>
    <name type="common">European freshwater eel</name>
    <name type="synonym">Muraena anguilla</name>
    <dbReference type="NCBI Taxonomy" id="7936"/>
    <lineage>
        <taxon>Eukaryota</taxon>
        <taxon>Metazoa</taxon>
        <taxon>Chordata</taxon>
        <taxon>Craniata</taxon>
        <taxon>Vertebrata</taxon>
        <taxon>Euteleostomi</taxon>
        <taxon>Actinopterygii</taxon>
        <taxon>Neopterygii</taxon>
        <taxon>Teleostei</taxon>
        <taxon>Anguilliformes</taxon>
        <taxon>Anguillidae</taxon>
        <taxon>Anguilla</taxon>
    </lineage>
</organism>
<accession>A0A0E9PL66</accession>
<reference evidence="1" key="1">
    <citation type="submission" date="2014-11" db="EMBL/GenBank/DDBJ databases">
        <authorList>
            <person name="Amaro Gonzalez C."/>
        </authorList>
    </citation>
    <scope>NUCLEOTIDE SEQUENCE</scope>
</reference>
<evidence type="ECO:0000313" key="1">
    <source>
        <dbReference type="EMBL" id="JAH05047.1"/>
    </source>
</evidence>
<reference evidence="1" key="2">
    <citation type="journal article" date="2015" name="Fish Shellfish Immunol.">
        <title>Early steps in the European eel (Anguilla anguilla)-Vibrio vulnificus interaction in the gills: Role of the RtxA13 toxin.</title>
        <authorList>
            <person name="Callol A."/>
            <person name="Pajuelo D."/>
            <person name="Ebbesson L."/>
            <person name="Teles M."/>
            <person name="MacKenzie S."/>
            <person name="Amaro C."/>
        </authorList>
    </citation>
    <scope>NUCLEOTIDE SEQUENCE</scope>
</reference>
<dbReference type="EMBL" id="GBXM01103530">
    <property type="protein sequence ID" value="JAH05047.1"/>
    <property type="molecule type" value="Transcribed_RNA"/>
</dbReference>
<protein>
    <submittedName>
        <fullName evidence="1">Uncharacterized protein</fullName>
    </submittedName>
</protein>
<proteinExistence type="predicted"/>
<name>A0A0E9PL66_ANGAN</name>
<dbReference type="AlphaFoldDB" id="A0A0E9PL66"/>
<sequence>MLWSFRNHCSVGTIIHLLILWSEARG</sequence>